<evidence type="ECO:0000313" key="1">
    <source>
        <dbReference type="Proteomes" id="UP000887577"/>
    </source>
</evidence>
<dbReference type="Proteomes" id="UP000887577">
    <property type="component" value="Unplaced"/>
</dbReference>
<dbReference type="WBParaSite" id="PSU_v2.g2736.t1">
    <property type="protein sequence ID" value="PSU_v2.g2736.t1"/>
    <property type="gene ID" value="PSU_v2.g2736"/>
</dbReference>
<dbReference type="AlphaFoldDB" id="A0A914YPH5"/>
<organism evidence="1 2">
    <name type="scientific">Panagrolaimus superbus</name>
    <dbReference type="NCBI Taxonomy" id="310955"/>
    <lineage>
        <taxon>Eukaryota</taxon>
        <taxon>Metazoa</taxon>
        <taxon>Ecdysozoa</taxon>
        <taxon>Nematoda</taxon>
        <taxon>Chromadorea</taxon>
        <taxon>Rhabditida</taxon>
        <taxon>Tylenchina</taxon>
        <taxon>Panagrolaimomorpha</taxon>
        <taxon>Panagrolaimoidea</taxon>
        <taxon>Panagrolaimidae</taxon>
        <taxon>Panagrolaimus</taxon>
    </lineage>
</organism>
<name>A0A914YPH5_9BILA</name>
<sequence length="178" mass="20971">MLAMERRIDDTTAKHHTEMEHGYKTRWRIYLTYTFGNDSFESNNPNYPIRYGLYRTSLLHKDVEPLDAQMKKICEEIIESGRCLQQLNNFCENPAKAFQDTQSYQQGESTALPQSWNNPNVAYAVQVYRRQQFNIRKNMLKQHFEADHHIKNATAKKLCELADDHQLKTSIEVIQIDD</sequence>
<proteinExistence type="predicted"/>
<evidence type="ECO:0000313" key="2">
    <source>
        <dbReference type="WBParaSite" id="PSU_v2.g2736.t1"/>
    </source>
</evidence>
<protein>
    <submittedName>
        <fullName evidence="2">Uncharacterized protein</fullName>
    </submittedName>
</protein>
<keyword evidence="1" id="KW-1185">Reference proteome</keyword>
<reference evidence="2" key="1">
    <citation type="submission" date="2022-11" db="UniProtKB">
        <authorList>
            <consortium name="WormBaseParasite"/>
        </authorList>
    </citation>
    <scope>IDENTIFICATION</scope>
</reference>
<accession>A0A914YPH5</accession>